<dbReference type="InterPro" id="IPR032675">
    <property type="entry name" value="LRR_dom_sf"/>
</dbReference>
<dbReference type="KEGG" id="knv:Pan216_56670"/>
<dbReference type="RefSeq" id="WP_419193060.1">
    <property type="nucleotide sequence ID" value="NZ_CP036279.1"/>
</dbReference>
<dbReference type="PANTHER" id="PTHR13318">
    <property type="entry name" value="PARTNER OF PAIRED, ISOFORM B-RELATED"/>
    <property type="match status" value="1"/>
</dbReference>
<dbReference type="InterPro" id="IPR001611">
    <property type="entry name" value="Leu-rich_rpt"/>
</dbReference>
<evidence type="ECO:0000313" key="3">
    <source>
        <dbReference type="Proteomes" id="UP000317093"/>
    </source>
</evidence>
<organism evidence="2 3">
    <name type="scientific">Kolteria novifilia</name>
    <dbReference type="NCBI Taxonomy" id="2527975"/>
    <lineage>
        <taxon>Bacteria</taxon>
        <taxon>Pseudomonadati</taxon>
        <taxon>Planctomycetota</taxon>
        <taxon>Planctomycetia</taxon>
        <taxon>Kolteriales</taxon>
        <taxon>Kolteriaceae</taxon>
        <taxon>Kolteria</taxon>
    </lineage>
</organism>
<keyword evidence="3" id="KW-1185">Reference proteome</keyword>
<dbReference type="EMBL" id="CP036279">
    <property type="protein sequence ID" value="QDU64775.1"/>
    <property type="molecule type" value="Genomic_DNA"/>
</dbReference>
<proteinExistence type="predicted"/>
<dbReference type="Proteomes" id="UP000317093">
    <property type="component" value="Chromosome"/>
</dbReference>
<dbReference type="SUPFAM" id="SSF52047">
    <property type="entry name" value="RNI-like"/>
    <property type="match status" value="1"/>
</dbReference>
<keyword evidence="1" id="KW-0472">Membrane</keyword>
<evidence type="ECO:0000313" key="2">
    <source>
        <dbReference type="EMBL" id="QDU64775.1"/>
    </source>
</evidence>
<feature type="transmembrane region" description="Helical" evidence="1">
    <location>
        <begin position="12"/>
        <end position="30"/>
    </location>
</feature>
<name>A0A518BCS3_9BACT</name>
<evidence type="ECO:0000256" key="1">
    <source>
        <dbReference type="SAM" id="Phobius"/>
    </source>
</evidence>
<dbReference type="GO" id="GO:0031146">
    <property type="term" value="P:SCF-dependent proteasomal ubiquitin-dependent protein catabolic process"/>
    <property type="evidence" value="ECO:0007669"/>
    <property type="project" value="TreeGrafter"/>
</dbReference>
<dbReference type="Pfam" id="PF13516">
    <property type="entry name" value="LRR_6"/>
    <property type="match status" value="1"/>
</dbReference>
<keyword evidence="1" id="KW-0812">Transmembrane</keyword>
<accession>A0A518BCS3</accession>
<dbReference type="Gene3D" id="3.80.10.10">
    <property type="entry name" value="Ribonuclease Inhibitor"/>
    <property type="match status" value="1"/>
</dbReference>
<gene>
    <name evidence="2" type="ORF">Pan216_56670</name>
</gene>
<keyword evidence="1" id="KW-1133">Transmembrane helix</keyword>
<dbReference type="AlphaFoldDB" id="A0A518BCS3"/>
<protein>
    <submittedName>
        <fullName evidence="2">Leucine Rich repeats (2 copies)</fullName>
    </submittedName>
</protein>
<reference evidence="2 3" key="1">
    <citation type="submission" date="2019-02" db="EMBL/GenBank/DDBJ databases">
        <title>Deep-cultivation of Planctomycetes and their phenomic and genomic characterization uncovers novel biology.</title>
        <authorList>
            <person name="Wiegand S."/>
            <person name="Jogler M."/>
            <person name="Boedeker C."/>
            <person name="Pinto D."/>
            <person name="Vollmers J."/>
            <person name="Rivas-Marin E."/>
            <person name="Kohn T."/>
            <person name="Peeters S.H."/>
            <person name="Heuer A."/>
            <person name="Rast P."/>
            <person name="Oberbeckmann S."/>
            <person name="Bunk B."/>
            <person name="Jeske O."/>
            <person name="Meyerdierks A."/>
            <person name="Storesund J.E."/>
            <person name="Kallscheuer N."/>
            <person name="Luecker S."/>
            <person name="Lage O.M."/>
            <person name="Pohl T."/>
            <person name="Merkel B.J."/>
            <person name="Hornburger P."/>
            <person name="Mueller R.-W."/>
            <person name="Bruemmer F."/>
            <person name="Labrenz M."/>
            <person name="Spormann A.M."/>
            <person name="Op den Camp H."/>
            <person name="Overmann J."/>
            <person name="Amann R."/>
            <person name="Jetten M.S.M."/>
            <person name="Mascher T."/>
            <person name="Medema M.H."/>
            <person name="Devos D.P."/>
            <person name="Kaster A.-K."/>
            <person name="Ovreas L."/>
            <person name="Rohde M."/>
            <person name="Galperin M.Y."/>
            <person name="Jogler C."/>
        </authorList>
    </citation>
    <scope>NUCLEOTIDE SEQUENCE [LARGE SCALE GENOMIC DNA]</scope>
    <source>
        <strain evidence="2 3">Pan216</strain>
    </source>
</reference>
<dbReference type="GO" id="GO:0019005">
    <property type="term" value="C:SCF ubiquitin ligase complex"/>
    <property type="evidence" value="ECO:0007669"/>
    <property type="project" value="TreeGrafter"/>
</dbReference>
<sequence>MRGLLRHPRLLVYVPFVLFALLFGMSLYRYNREEAAVDQLVRLGVNVNDEVVPAAPWIDVLTGRAPLHRLFASRSRQIYLGYSVVPREEILELIHRVRSCDGLGVKNESDDETLRRLSSLSNLKSLSLGGGRVTDAGLAQLRSFPRLEELWLDSTRITSEGLESLSELPRLRMLWIRGTEVEDWSSLADLESLTTLAFTGRSFDDEDLRGVAQAVAARAARSQGRASGLRSLEVWWTGITDESSAVFSTMSSLTTLSIRDADITNAALAEIAKAPSLRELRLHGTKVTQEAATELSQAKPNLKIYVQGGR</sequence>